<dbReference type="GeneID" id="11541314"/>
<protein>
    <submittedName>
        <fullName evidence="2">Uncharacterized protein</fullName>
    </submittedName>
</protein>
<organism evidence="2 3">
    <name type="scientific">Rhodococcus phage REQ2</name>
    <dbReference type="NCBI Taxonomy" id="1109713"/>
    <lineage>
        <taxon>Viruses</taxon>
        <taxon>Duplodnaviria</taxon>
        <taxon>Heunggongvirae</taxon>
        <taxon>Uroviricota</taxon>
        <taxon>Caudoviricetes</taxon>
        <taxon>Caudoviricetes incertae sedis</taxon>
        <taxon>Melbournevirus</taxon>
        <taxon>Melbournevirus REQ2</taxon>
    </lineage>
</organism>
<feature type="region of interest" description="Disordered" evidence="1">
    <location>
        <begin position="1"/>
        <end position="20"/>
    </location>
</feature>
<evidence type="ECO:0000256" key="1">
    <source>
        <dbReference type="SAM" id="MobiDB-lite"/>
    </source>
</evidence>
<dbReference type="RefSeq" id="YP_005087112.1">
    <property type="nucleotide sequence ID" value="NC_016652.1"/>
</dbReference>
<keyword evidence="3" id="KW-1185">Reference proteome</keyword>
<evidence type="ECO:0000313" key="3">
    <source>
        <dbReference type="Proteomes" id="UP000005427"/>
    </source>
</evidence>
<evidence type="ECO:0000313" key="2">
    <source>
        <dbReference type="EMBL" id="AEV51922.1"/>
    </source>
</evidence>
<accession>G9FH11</accession>
<name>G9FH11_9CAUD</name>
<dbReference type="Proteomes" id="UP000005427">
    <property type="component" value="Segment"/>
</dbReference>
<feature type="compositionally biased region" description="Basic and acidic residues" evidence="1">
    <location>
        <begin position="1"/>
        <end position="10"/>
    </location>
</feature>
<proteinExistence type="predicted"/>
<reference evidence="2 3" key="1">
    <citation type="submission" date="2011-06" db="EMBL/GenBank/DDBJ databases">
        <title>Two lysogenic phages can combine to generate a single lytic phage.</title>
        <authorList>
            <person name="Petrovski S."/>
        </authorList>
    </citation>
    <scope>NUCLEOTIDE SEQUENCE [LARGE SCALE GENOMIC DNA]</scope>
</reference>
<dbReference type="EMBL" id="JN116823">
    <property type="protein sequence ID" value="AEV51922.1"/>
    <property type="molecule type" value="Genomic_DNA"/>
</dbReference>
<dbReference type="KEGG" id="vg:11541314"/>
<sequence>MRFPLERSTPENDLGLDDNPQSRLMQLGYLLPDCVLPGCRQPVATVGEPCDGCRSAFGDMLQPTDRPLLTAHQIAVRDRTVEHAYARRGFA</sequence>